<dbReference type="PANTHER" id="PTHR43179">
    <property type="entry name" value="RHAMNOSYLTRANSFERASE WBBL"/>
    <property type="match status" value="1"/>
</dbReference>
<proteinExistence type="inferred from homology"/>
<keyword evidence="8" id="KW-1185">Reference proteome</keyword>
<comment type="pathway">
    <text evidence="1">Cell wall biogenesis; cell wall polysaccharide biosynthesis.</text>
</comment>
<dbReference type="InterPro" id="IPR001173">
    <property type="entry name" value="Glyco_trans_2-like"/>
</dbReference>
<comment type="similarity">
    <text evidence="2">Belongs to the glycosyltransferase 2 family.</text>
</comment>
<gene>
    <name evidence="7" type="ORF">EV385_5970</name>
</gene>
<evidence type="ECO:0000259" key="6">
    <source>
        <dbReference type="Pfam" id="PF00535"/>
    </source>
</evidence>
<dbReference type="Gene3D" id="3.90.550.10">
    <property type="entry name" value="Spore Coat Polysaccharide Biosynthesis Protein SpsA, Chain A"/>
    <property type="match status" value="1"/>
</dbReference>
<dbReference type="PANTHER" id="PTHR43179:SF12">
    <property type="entry name" value="GALACTOFURANOSYLTRANSFERASE GLFT2"/>
    <property type="match status" value="1"/>
</dbReference>
<evidence type="ECO:0000256" key="1">
    <source>
        <dbReference type="ARBA" id="ARBA00004776"/>
    </source>
</evidence>
<keyword evidence="5" id="KW-0812">Transmembrane</keyword>
<accession>A0A4Q7ZTU6</accession>
<protein>
    <submittedName>
        <fullName evidence="7">GT2 family glycosyltransferase</fullName>
    </submittedName>
</protein>
<evidence type="ECO:0000313" key="7">
    <source>
        <dbReference type="EMBL" id="RZU54033.1"/>
    </source>
</evidence>
<dbReference type="SUPFAM" id="SSF53448">
    <property type="entry name" value="Nucleotide-diphospho-sugar transferases"/>
    <property type="match status" value="1"/>
</dbReference>
<feature type="transmembrane region" description="Helical" evidence="5">
    <location>
        <begin position="234"/>
        <end position="254"/>
    </location>
</feature>
<dbReference type="OrthoDB" id="9781367at2"/>
<dbReference type="RefSeq" id="WP_130512450.1">
    <property type="nucleotide sequence ID" value="NZ_SHKY01000001.1"/>
</dbReference>
<keyword evidence="3" id="KW-0328">Glycosyltransferase</keyword>
<evidence type="ECO:0000256" key="5">
    <source>
        <dbReference type="SAM" id="Phobius"/>
    </source>
</evidence>
<evidence type="ECO:0000256" key="4">
    <source>
        <dbReference type="ARBA" id="ARBA00022679"/>
    </source>
</evidence>
<feature type="domain" description="Glycosyltransferase 2-like" evidence="6">
    <location>
        <begin position="5"/>
        <end position="104"/>
    </location>
</feature>
<sequence>MTDVTIVVPTVGRPCLGRLLDALAANPPAEVLVVDDRTAPEGPLPVPDWVTVLCGDGRGPAAARNTGWRAAHHEWVAFLDDDVVPGPHWLDDLAADLAGAPDDVGGVQGELRVPLPDGRRPTDWERVTAGLADGAWITADMAYRRAALERVGGFDERLPRAFREDAELALRVRRSGWSLRRGGRRTTHPVRPEDPWVSVRCQRGNADDALLRRLYGRRWRDVLELPAGRRHRHAAITAAGLAATGATLAALATGRRRWRGAALLAATAWAAGTAEFAVARIVPGPRDRREILTMLATSAVIPPLAVAHWLRGWWRWRGARPLPVTARAARRPAEPVRLPAEALR</sequence>
<feature type="transmembrane region" description="Helical" evidence="5">
    <location>
        <begin position="291"/>
        <end position="310"/>
    </location>
</feature>
<evidence type="ECO:0000256" key="2">
    <source>
        <dbReference type="ARBA" id="ARBA00006739"/>
    </source>
</evidence>
<keyword evidence="5" id="KW-0472">Membrane</keyword>
<dbReference type="Pfam" id="PF00535">
    <property type="entry name" value="Glycos_transf_2"/>
    <property type="match status" value="1"/>
</dbReference>
<dbReference type="AlphaFoldDB" id="A0A4Q7ZTU6"/>
<reference evidence="7 8" key="1">
    <citation type="submission" date="2019-02" db="EMBL/GenBank/DDBJ databases">
        <title>Sequencing the genomes of 1000 actinobacteria strains.</title>
        <authorList>
            <person name="Klenk H.-P."/>
        </authorList>
    </citation>
    <scope>NUCLEOTIDE SEQUENCE [LARGE SCALE GENOMIC DNA]</scope>
    <source>
        <strain evidence="7 8">DSM 45162</strain>
    </source>
</reference>
<organism evidence="7 8">
    <name type="scientific">Krasilnikovia cinnamomea</name>
    <dbReference type="NCBI Taxonomy" id="349313"/>
    <lineage>
        <taxon>Bacteria</taxon>
        <taxon>Bacillati</taxon>
        <taxon>Actinomycetota</taxon>
        <taxon>Actinomycetes</taxon>
        <taxon>Micromonosporales</taxon>
        <taxon>Micromonosporaceae</taxon>
        <taxon>Krasilnikovia</taxon>
    </lineage>
</organism>
<dbReference type="EMBL" id="SHKY01000001">
    <property type="protein sequence ID" value="RZU54033.1"/>
    <property type="molecule type" value="Genomic_DNA"/>
</dbReference>
<name>A0A4Q7ZTU6_9ACTN</name>
<comment type="caution">
    <text evidence="7">The sequence shown here is derived from an EMBL/GenBank/DDBJ whole genome shotgun (WGS) entry which is preliminary data.</text>
</comment>
<feature type="transmembrane region" description="Helical" evidence="5">
    <location>
        <begin position="261"/>
        <end position="279"/>
    </location>
</feature>
<evidence type="ECO:0000256" key="3">
    <source>
        <dbReference type="ARBA" id="ARBA00022676"/>
    </source>
</evidence>
<evidence type="ECO:0000313" key="8">
    <source>
        <dbReference type="Proteomes" id="UP000292564"/>
    </source>
</evidence>
<keyword evidence="4 7" id="KW-0808">Transferase</keyword>
<dbReference type="GO" id="GO:0016757">
    <property type="term" value="F:glycosyltransferase activity"/>
    <property type="evidence" value="ECO:0007669"/>
    <property type="project" value="UniProtKB-KW"/>
</dbReference>
<dbReference type="Proteomes" id="UP000292564">
    <property type="component" value="Unassembled WGS sequence"/>
</dbReference>
<dbReference type="InterPro" id="IPR029044">
    <property type="entry name" value="Nucleotide-diphossugar_trans"/>
</dbReference>
<keyword evidence="5" id="KW-1133">Transmembrane helix</keyword>